<dbReference type="AlphaFoldDB" id="A0A553ZZV3"/>
<dbReference type="RefSeq" id="WP_143848208.1">
    <property type="nucleotide sequence ID" value="NZ_VLXZ01000004.1"/>
</dbReference>
<evidence type="ECO:0000256" key="1">
    <source>
        <dbReference type="SAM" id="Phobius"/>
    </source>
</evidence>
<comment type="caution">
    <text evidence="2">The sequence shown here is derived from an EMBL/GenBank/DDBJ whole genome shotgun (WGS) entry which is preliminary data.</text>
</comment>
<dbReference type="EMBL" id="VLXZ01000004">
    <property type="protein sequence ID" value="TSB46978.1"/>
    <property type="molecule type" value="Genomic_DNA"/>
</dbReference>
<keyword evidence="3" id="KW-1185">Reference proteome</keyword>
<reference evidence="2 3" key="1">
    <citation type="submission" date="2019-07" db="EMBL/GenBank/DDBJ databases">
        <authorList>
            <person name="Park Y.J."/>
            <person name="Jeong S.E."/>
            <person name="Jung H.S."/>
        </authorList>
    </citation>
    <scope>NUCLEOTIDE SEQUENCE [LARGE SCALE GENOMIC DNA]</scope>
    <source>
        <strain evidence="3">P16(2019)</strain>
    </source>
</reference>
<keyword evidence="1" id="KW-0812">Transmembrane</keyword>
<evidence type="ECO:0000313" key="2">
    <source>
        <dbReference type="EMBL" id="TSB46978.1"/>
    </source>
</evidence>
<dbReference type="OrthoDB" id="2942608at2"/>
<keyword evidence="1" id="KW-1133">Transmembrane helix</keyword>
<gene>
    <name evidence="2" type="ORF">FN960_08130</name>
</gene>
<accession>A0A553ZZV3</accession>
<organism evidence="2 3">
    <name type="scientific">Alkalicoccobacillus porphyridii</name>
    <dbReference type="NCBI Taxonomy" id="2597270"/>
    <lineage>
        <taxon>Bacteria</taxon>
        <taxon>Bacillati</taxon>
        <taxon>Bacillota</taxon>
        <taxon>Bacilli</taxon>
        <taxon>Bacillales</taxon>
        <taxon>Bacillaceae</taxon>
        <taxon>Alkalicoccobacillus</taxon>
    </lineage>
</organism>
<proteinExistence type="predicted"/>
<sequence length="89" mass="10252">MEMKATNEANQTKRKKPVWLKWLIRLLLAYLLILAIILSATIIILLGTFVLVIVDTFTDVAGLQEFTETNLVPITNWLWNLFIWLIPGL</sequence>
<keyword evidence="1" id="KW-0472">Membrane</keyword>
<name>A0A553ZZV3_9BACI</name>
<protein>
    <submittedName>
        <fullName evidence="2">Uncharacterized protein</fullName>
    </submittedName>
</protein>
<feature type="transmembrane region" description="Helical" evidence="1">
    <location>
        <begin position="22"/>
        <end position="54"/>
    </location>
</feature>
<dbReference type="Proteomes" id="UP000318521">
    <property type="component" value="Unassembled WGS sequence"/>
</dbReference>
<evidence type="ECO:0000313" key="3">
    <source>
        <dbReference type="Proteomes" id="UP000318521"/>
    </source>
</evidence>